<protein>
    <submittedName>
        <fullName evidence="6">RNA polymerase ECF-subfamily sigma-70 factor</fullName>
    </submittedName>
</protein>
<dbReference type="NCBIfam" id="TIGR02937">
    <property type="entry name" value="sigma70-ECF"/>
    <property type="match status" value="1"/>
</dbReference>
<keyword evidence="3" id="KW-0731">Sigma factor</keyword>
<dbReference type="InterPro" id="IPR039425">
    <property type="entry name" value="RNA_pol_sigma-70-like"/>
</dbReference>
<dbReference type="PANTHER" id="PTHR43133:SF63">
    <property type="entry name" value="RNA POLYMERASE SIGMA FACTOR FECI-RELATED"/>
    <property type="match status" value="1"/>
</dbReference>
<proteinExistence type="inferred from homology"/>
<dbReference type="Gene3D" id="1.10.1740.10">
    <property type="match status" value="1"/>
</dbReference>
<dbReference type="InterPro" id="IPR013324">
    <property type="entry name" value="RNA_pol_sigma_r3/r4-like"/>
</dbReference>
<dbReference type="GO" id="GO:0006352">
    <property type="term" value="P:DNA-templated transcription initiation"/>
    <property type="evidence" value="ECO:0007669"/>
    <property type="project" value="InterPro"/>
</dbReference>
<dbReference type="RefSeq" id="WP_094855075.1">
    <property type="nucleotide sequence ID" value="NZ_NEVM01000005.1"/>
</dbReference>
<dbReference type="GO" id="GO:0016987">
    <property type="term" value="F:sigma factor activity"/>
    <property type="evidence" value="ECO:0007669"/>
    <property type="project" value="UniProtKB-KW"/>
</dbReference>
<dbReference type="Pfam" id="PF08281">
    <property type="entry name" value="Sigma70_r4_2"/>
    <property type="match status" value="1"/>
</dbReference>
<keyword evidence="2" id="KW-0805">Transcription regulation</keyword>
<dbReference type="SUPFAM" id="SSF88946">
    <property type="entry name" value="Sigma2 domain of RNA polymerase sigma factors"/>
    <property type="match status" value="1"/>
</dbReference>
<dbReference type="InterPro" id="IPR013325">
    <property type="entry name" value="RNA_pol_sigma_r2"/>
</dbReference>
<dbReference type="Proteomes" id="UP000216020">
    <property type="component" value="Unassembled WGS sequence"/>
</dbReference>
<keyword evidence="7" id="KW-1185">Reference proteome</keyword>
<dbReference type="Gene3D" id="1.10.10.10">
    <property type="entry name" value="Winged helix-like DNA-binding domain superfamily/Winged helix DNA-binding domain"/>
    <property type="match status" value="1"/>
</dbReference>
<dbReference type="GO" id="GO:0003677">
    <property type="term" value="F:DNA binding"/>
    <property type="evidence" value="ECO:0007669"/>
    <property type="project" value="InterPro"/>
</dbReference>
<dbReference type="PANTHER" id="PTHR43133">
    <property type="entry name" value="RNA POLYMERASE ECF-TYPE SIGMA FACTO"/>
    <property type="match status" value="1"/>
</dbReference>
<evidence type="ECO:0000256" key="4">
    <source>
        <dbReference type="ARBA" id="ARBA00023163"/>
    </source>
</evidence>
<dbReference type="OrthoDB" id="192021at2"/>
<dbReference type="SUPFAM" id="SSF88659">
    <property type="entry name" value="Sigma3 and sigma4 domains of RNA polymerase sigma factors"/>
    <property type="match status" value="1"/>
</dbReference>
<evidence type="ECO:0000313" key="6">
    <source>
        <dbReference type="EMBL" id="OZI30651.1"/>
    </source>
</evidence>
<dbReference type="InterPro" id="IPR014284">
    <property type="entry name" value="RNA_pol_sigma-70_dom"/>
</dbReference>
<comment type="similarity">
    <text evidence="1">Belongs to the sigma-70 factor family. ECF subfamily.</text>
</comment>
<accession>A0A261S0I7</accession>
<dbReference type="InterPro" id="IPR036388">
    <property type="entry name" value="WH-like_DNA-bd_sf"/>
</dbReference>
<evidence type="ECO:0000256" key="2">
    <source>
        <dbReference type="ARBA" id="ARBA00023015"/>
    </source>
</evidence>
<dbReference type="InterPro" id="IPR013249">
    <property type="entry name" value="RNA_pol_sigma70_r4_t2"/>
</dbReference>
<name>A0A261S0I7_9BORD</name>
<gene>
    <name evidence="6" type="ORF">CAL29_21890</name>
</gene>
<dbReference type="EMBL" id="NEVM01000005">
    <property type="protein sequence ID" value="OZI30651.1"/>
    <property type="molecule type" value="Genomic_DNA"/>
</dbReference>
<organism evidence="6 7">
    <name type="scientific">Bordetella genomosp. 10</name>
    <dbReference type="NCBI Taxonomy" id="1416804"/>
    <lineage>
        <taxon>Bacteria</taxon>
        <taxon>Pseudomonadati</taxon>
        <taxon>Pseudomonadota</taxon>
        <taxon>Betaproteobacteria</taxon>
        <taxon>Burkholderiales</taxon>
        <taxon>Alcaligenaceae</taxon>
        <taxon>Bordetella</taxon>
    </lineage>
</organism>
<reference evidence="7" key="1">
    <citation type="submission" date="2017-05" db="EMBL/GenBank/DDBJ databases">
        <title>Complete and WGS of Bordetella genogroups.</title>
        <authorList>
            <person name="Spilker T."/>
            <person name="Lipuma J."/>
        </authorList>
    </citation>
    <scope>NUCLEOTIDE SEQUENCE [LARGE SCALE GENOMIC DNA]</scope>
    <source>
        <strain evidence="7">AU16122</strain>
    </source>
</reference>
<evidence type="ECO:0000256" key="1">
    <source>
        <dbReference type="ARBA" id="ARBA00010641"/>
    </source>
</evidence>
<evidence type="ECO:0000256" key="3">
    <source>
        <dbReference type="ARBA" id="ARBA00023082"/>
    </source>
</evidence>
<dbReference type="CDD" id="cd06171">
    <property type="entry name" value="Sigma70_r4"/>
    <property type="match status" value="1"/>
</dbReference>
<sequence>MSTPPSKKGWLAYYGELLGTWTRRADSRHDAEDATHDAIANLLDGRAAAVEYPRGYLHRSVHNRLIDIHRQSQVLDRVPLHDLPEPDHPVVSDPDAAPRTAQLVADLKTALLDLPVKCRQVFLWHRLEGYTQEEIAQRMGISVNMVEKYMIRATRHLRERLKHHAPH</sequence>
<evidence type="ECO:0000313" key="7">
    <source>
        <dbReference type="Proteomes" id="UP000216020"/>
    </source>
</evidence>
<feature type="domain" description="RNA polymerase sigma factor 70 region 4 type 2" evidence="5">
    <location>
        <begin position="107"/>
        <end position="157"/>
    </location>
</feature>
<keyword evidence="4" id="KW-0804">Transcription</keyword>
<evidence type="ECO:0000259" key="5">
    <source>
        <dbReference type="Pfam" id="PF08281"/>
    </source>
</evidence>
<comment type="caution">
    <text evidence="6">The sequence shown here is derived from an EMBL/GenBank/DDBJ whole genome shotgun (WGS) entry which is preliminary data.</text>
</comment>
<dbReference type="AlphaFoldDB" id="A0A261S0I7"/>